<keyword evidence="1 3" id="KW-0963">Cytoplasm</keyword>
<evidence type="ECO:0000256" key="2">
    <source>
        <dbReference type="ARBA" id="ARBA00023125"/>
    </source>
</evidence>
<keyword evidence="3" id="KW-0540">Nuclease</keyword>
<protein>
    <recommendedName>
        <fullName evidence="3">Endoribonuclease SymE</fullName>
        <ecNumber evidence="3">3.1.-.-</ecNumber>
    </recommendedName>
</protein>
<organism evidence="6">
    <name type="scientific">Erwinia amylovora ATCC BAA-2158</name>
    <dbReference type="NCBI Taxonomy" id="889211"/>
    <lineage>
        <taxon>Bacteria</taxon>
        <taxon>Pseudomonadati</taxon>
        <taxon>Pseudomonadota</taxon>
        <taxon>Gammaproteobacteria</taxon>
        <taxon>Enterobacterales</taxon>
        <taxon>Erwiniaceae</taxon>
        <taxon>Erwinia</taxon>
    </lineage>
</organism>
<dbReference type="GO" id="GO:0004521">
    <property type="term" value="F:RNA endonuclease activity"/>
    <property type="evidence" value="ECO:0007669"/>
    <property type="project" value="UniProtKB-UniRule"/>
</dbReference>
<feature type="region of interest" description="Disordered" evidence="4">
    <location>
        <begin position="1"/>
        <end position="20"/>
    </location>
</feature>
<reference evidence="6" key="1">
    <citation type="journal article" date="2011" name="J. Bacteriol.">
        <title>Genome Sequence of an Erwinia amylovora Strain with Pathogenicity Restricted to Rubus Plants.</title>
        <authorList>
            <person name="Powney R."/>
            <person name="Smits T.H."/>
            <person name="Sawbridge T."/>
            <person name="Frey B."/>
            <person name="Blom J."/>
            <person name="Frey J.E."/>
            <person name="Plummer K.M."/>
            <person name="Beer S.V."/>
            <person name="Luck J."/>
            <person name="Duffy B."/>
            <person name="Rodoni B."/>
        </authorList>
    </citation>
    <scope>NUCLEOTIDE SEQUENCE</scope>
    <source>
        <strain evidence="6">ATCC BAA-2158</strain>
    </source>
</reference>
<evidence type="ECO:0000313" key="6">
    <source>
        <dbReference type="EMBL" id="CBX82642.1"/>
    </source>
</evidence>
<dbReference type="EMBL" id="FR719208">
    <property type="protein sequence ID" value="CBX82642.1"/>
    <property type="molecule type" value="Genomic_DNA"/>
</dbReference>
<comment type="function">
    <text evidence="3">Involved in the degradation and recycling of damaged RNA. It is itself a target for degradation by the ATP-dependent protease Lon.</text>
</comment>
<keyword evidence="2" id="KW-0238">DNA-binding</keyword>
<dbReference type="InterPro" id="IPR014944">
    <property type="entry name" value="Toxin_SymE-like"/>
</dbReference>
<gene>
    <name evidence="6" type="primary">yjiW</name>
    <name evidence="3" type="synonym">symE</name>
    <name evidence="6" type="ORF">EAIL5_3823</name>
</gene>
<dbReference type="Pfam" id="PF08845">
    <property type="entry name" value="SymE_toxin"/>
    <property type="match status" value="1"/>
</dbReference>
<dbReference type="HAMAP" id="MF_01193">
    <property type="entry name" value="Endoribonucl_SymE"/>
    <property type="match status" value="1"/>
</dbReference>
<accession>E5BAY1</accession>
<keyword evidence="3" id="KW-0255">Endonuclease</keyword>
<dbReference type="GO" id="GO:0003677">
    <property type="term" value="F:DNA binding"/>
    <property type="evidence" value="ECO:0007669"/>
    <property type="project" value="UniProtKB-KW"/>
</dbReference>
<name>E5BAY1_ERWAM</name>
<dbReference type="GO" id="GO:0003723">
    <property type="term" value="F:RNA binding"/>
    <property type="evidence" value="ECO:0007669"/>
    <property type="project" value="UniProtKB-KW"/>
</dbReference>
<dbReference type="GO" id="GO:0016788">
    <property type="term" value="F:hydrolase activity, acting on ester bonds"/>
    <property type="evidence" value="ECO:0007669"/>
    <property type="project" value="InterPro"/>
</dbReference>
<comment type="similarity">
    <text evidence="3">Belongs to the SymE family.</text>
</comment>
<evidence type="ECO:0000256" key="3">
    <source>
        <dbReference type="HAMAP-Rule" id="MF_01193"/>
    </source>
</evidence>
<feature type="compositionally biased region" description="Basic and acidic residues" evidence="4">
    <location>
        <begin position="1"/>
        <end position="10"/>
    </location>
</feature>
<feature type="domain" description="Toxin SymE-like" evidence="5">
    <location>
        <begin position="17"/>
        <end position="67"/>
    </location>
</feature>
<proteinExistence type="inferred from homology"/>
<keyword evidence="3 6" id="KW-0378">Hydrolase</keyword>
<dbReference type="InterPro" id="IPR020883">
    <property type="entry name" value="TypeI_TA_SymE"/>
</dbReference>
<comment type="subcellular location">
    <subcellularLocation>
        <location evidence="3">Cytoplasm</location>
    </subcellularLocation>
</comment>
<evidence type="ECO:0000256" key="4">
    <source>
        <dbReference type="SAM" id="MobiDB-lite"/>
    </source>
</evidence>
<dbReference type="NCBIfam" id="NF010128">
    <property type="entry name" value="PRK13605.1"/>
    <property type="match status" value="1"/>
</dbReference>
<evidence type="ECO:0000256" key="1">
    <source>
        <dbReference type="ARBA" id="ARBA00022490"/>
    </source>
</evidence>
<dbReference type="GO" id="GO:0016070">
    <property type="term" value="P:RNA metabolic process"/>
    <property type="evidence" value="ECO:0007669"/>
    <property type="project" value="InterPro"/>
</dbReference>
<dbReference type="AlphaFoldDB" id="E5BAY1"/>
<dbReference type="GO" id="GO:0005737">
    <property type="term" value="C:cytoplasm"/>
    <property type="evidence" value="ECO:0007669"/>
    <property type="project" value="UniProtKB-SubCell"/>
</dbReference>
<evidence type="ECO:0000259" key="5">
    <source>
        <dbReference type="Pfam" id="PF08845"/>
    </source>
</evidence>
<sequence length="115" mass="12828">MADTHDKPETRTPTTSRRYTVGYVRDSGTFEPLPAVTLKGGWLREAGFDTGTAVNVRVLPGCLILTAQEPQPVTEPEVLSQLRQACKKLSARKQRQIAEFIDVVAKPQKRTQHQI</sequence>
<keyword evidence="3" id="KW-0694">RNA-binding</keyword>
<dbReference type="EC" id="3.1.-.-" evidence="3"/>